<dbReference type="AlphaFoldDB" id="E1YM72"/>
<dbReference type="Gene3D" id="2.30.110.10">
    <property type="entry name" value="Electron Transport, Fmn-binding Protein, Chain A"/>
    <property type="match status" value="1"/>
</dbReference>
<gene>
    <name evidence="1" type="ORF">N47_E47170</name>
</gene>
<dbReference type="PANTHER" id="PTHR40660:SF1">
    <property type="entry name" value="5'-PHOSPHATE OXIDASE PUTATIVE DOMAIN-CONTAINING PROTEIN-RELATED"/>
    <property type="match status" value="1"/>
</dbReference>
<dbReference type="PANTHER" id="PTHR40660">
    <property type="entry name" value="5'-PHOSPHATE OXIDASE PUTATIVE DOMAIN-CONTAINING PROTEIN-RELATED"/>
    <property type="match status" value="1"/>
</dbReference>
<dbReference type="SUPFAM" id="SSF50475">
    <property type="entry name" value="FMN-binding split barrel"/>
    <property type="match status" value="1"/>
</dbReference>
<reference evidence="1" key="1">
    <citation type="journal article" date="2011" name="Environ. Microbiol.">
        <title>Genomic insights into the metabolic potential of the polycyclic aromatic hydrocarbon degrading sulfate-reducing Deltaproteobacterium N47.</title>
        <authorList>
            <person name="Bergmann F."/>
            <person name="Selesi D."/>
            <person name="Weinmaier T."/>
            <person name="Tischler P."/>
            <person name="Rattei T."/>
            <person name="Meckenstock R.U."/>
        </authorList>
    </citation>
    <scope>NUCLEOTIDE SEQUENCE</scope>
</reference>
<proteinExistence type="predicted"/>
<organism evidence="1">
    <name type="scientific">uncultured Desulfobacterium sp</name>
    <dbReference type="NCBI Taxonomy" id="201089"/>
    <lineage>
        <taxon>Bacteria</taxon>
        <taxon>Pseudomonadati</taxon>
        <taxon>Thermodesulfobacteriota</taxon>
        <taxon>Desulfobacteria</taxon>
        <taxon>Desulfobacterales</taxon>
        <taxon>Desulfobacteriaceae</taxon>
        <taxon>Desulfobacterium</taxon>
        <taxon>environmental samples</taxon>
    </lineage>
</organism>
<sequence>MDLERYFENTKGTGVLATADKDGKVNTAIYSRPHFLEDGSIAFIMLDRLTHHNLQSNPYASYLFKENEEGYKGKRLYLKKIREEHDTELLKSLRRRKYSKEETKFLVFFNLENELPLIGDKK</sequence>
<accession>E1YM72</accession>
<evidence type="ECO:0000313" key="1">
    <source>
        <dbReference type="EMBL" id="CBX31205.1"/>
    </source>
</evidence>
<dbReference type="InterPro" id="IPR012349">
    <property type="entry name" value="Split_barrel_FMN-bd"/>
</dbReference>
<dbReference type="EMBL" id="FR695877">
    <property type="protein sequence ID" value="CBX31205.1"/>
    <property type="molecule type" value="Genomic_DNA"/>
</dbReference>
<protein>
    <submittedName>
        <fullName evidence="1">Uncharacterized protein</fullName>
    </submittedName>
</protein>
<name>E1YM72_9BACT</name>